<protein>
    <recommendedName>
        <fullName evidence="3">Calcineurin-like phosphoesterase domain-containing protein</fullName>
    </recommendedName>
</protein>
<dbReference type="PANTHER" id="PTHR42254">
    <property type="entry name" value="METALLOPHOS DOMAIN-CONTAINING PROTEIN"/>
    <property type="match status" value="1"/>
</dbReference>
<dbReference type="InterPro" id="IPR029052">
    <property type="entry name" value="Metallo-depent_PP-like"/>
</dbReference>
<dbReference type="Proteomes" id="UP000794436">
    <property type="component" value="Unassembled WGS sequence"/>
</dbReference>
<evidence type="ECO:0000313" key="1">
    <source>
        <dbReference type="EMBL" id="TMW66349.1"/>
    </source>
</evidence>
<proteinExistence type="predicted"/>
<evidence type="ECO:0000313" key="2">
    <source>
        <dbReference type="Proteomes" id="UP000794436"/>
    </source>
</evidence>
<organism evidence="1 2">
    <name type="scientific">Pythium oligandrum</name>
    <name type="common">Mycoparasitic fungus</name>
    <dbReference type="NCBI Taxonomy" id="41045"/>
    <lineage>
        <taxon>Eukaryota</taxon>
        <taxon>Sar</taxon>
        <taxon>Stramenopiles</taxon>
        <taxon>Oomycota</taxon>
        <taxon>Peronosporomycetes</taxon>
        <taxon>Pythiales</taxon>
        <taxon>Pythiaceae</taxon>
        <taxon>Pythium</taxon>
    </lineage>
</organism>
<dbReference type="Gene3D" id="3.60.21.10">
    <property type="match status" value="1"/>
</dbReference>
<reference evidence="1" key="1">
    <citation type="submission" date="2019-03" db="EMBL/GenBank/DDBJ databases">
        <title>Long read genome sequence of the mycoparasitic Pythium oligandrum ATCC 38472 isolated from sugarbeet rhizosphere.</title>
        <authorList>
            <person name="Gaulin E."/>
        </authorList>
    </citation>
    <scope>NUCLEOTIDE SEQUENCE</scope>
    <source>
        <strain evidence="1">ATCC 38472_TT</strain>
    </source>
</reference>
<comment type="caution">
    <text evidence="1">The sequence shown here is derived from an EMBL/GenBank/DDBJ whole genome shotgun (WGS) entry which is preliminary data.</text>
</comment>
<keyword evidence="2" id="KW-1185">Reference proteome</keyword>
<dbReference type="EMBL" id="SPLM01000036">
    <property type="protein sequence ID" value="TMW66349.1"/>
    <property type="molecule type" value="Genomic_DNA"/>
</dbReference>
<evidence type="ECO:0008006" key="3">
    <source>
        <dbReference type="Google" id="ProtNLM"/>
    </source>
</evidence>
<name>A0A8K1CNI1_PYTOL</name>
<sequence>MKLMTTLATSMASMRVCFLTDIEGNWQYVRHFVRQSTCLRFTDAHERQLDLKDDCVLVFGGDAGDKGEDTLHCYSELVRLKKKYPERVVLLVGNRDVNKMRFTSELDDSEMDLRTMARDIYNGPVWVPQAKRITLPKFLTKLMQKKDGEVTEVLPDAELDGVNSKVNRLKWMLDYTMGSDGDFERRRLELTRDQGEASRVVSDDQVLQSFMDSVYPGGVLREYLLMGSLAFIAHNTLFVHGGIINRSTGDQDEDGITLGRVPGSLEVIQDVLEWAEKLNGWYQNELQSWINQPSWHADHKERGGDELMSYVLPSYEHSVVMGRHLDSTGMPVPLPSYAANLLTANSINRIIVGHTPHGTCPTVIKQPQTENRTDSQVCEAVHRFDEVLMCDTSYSDMQAPDNRGLAASEVILLPDGRVQVHGILPDGKRIDYETQESNIGRLLRDGTMVKAKVVTSADEDPCYLVFKVENGYSYTYHYRTLTELMEIGFQGSEQ</sequence>
<gene>
    <name evidence="1" type="ORF">Poli38472_004114</name>
</gene>
<dbReference type="SUPFAM" id="SSF56300">
    <property type="entry name" value="Metallo-dependent phosphatases"/>
    <property type="match status" value="1"/>
</dbReference>
<dbReference type="AlphaFoldDB" id="A0A8K1CNI1"/>
<dbReference type="OrthoDB" id="426586at2759"/>
<dbReference type="PANTHER" id="PTHR42254:SF1">
    <property type="entry name" value="CALCINEURIN-LIKE PHOSPHOESTERASE DOMAIN-CONTAINING PROTEIN"/>
    <property type="match status" value="1"/>
</dbReference>
<accession>A0A8K1CNI1</accession>